<evidence type="ECO:0000256" key="5">
    <source>
        <dbReference type="ARBA" id="ARBA00023002"/>
    </source>
</evidence>
<dbReference type="EMBL" id="BMAW01101345">
    <property type="protein sequence ID" value="GFS99059.1"/>
    <property type="molecule type" value="Genomic_DNA"/>
</dbReference>
<keyword evidence="2" id="KW-0444">Lipid biosynthesis</keyword>
<evidence type="ECO:0000256" key="8">
    <source>
        <dbReference type="ARBA" id="ARBA00023268"/>
    </source>
</evidence>
<evidence type="ECO:0000313" key="11">
    <source>
        <dbReference type="Proteomes" id="UP000887013"/>
    </source>
</evidence>
<proteinExistence type="predicted"/>
<dbReference type="SMART" id="SM00827">
    <property type="entry name" value="PKS_AT"/>
    <property type="match status" value="1"/>
</dbReference>
<feature type="domain" description="Malonyl-CoA:ACP transacylase (MAT)" evidence="9">
    <location>
        <begin position="12"/>
        <end position="150"/>
    </location>
</feature>
<evidence type="ECO:0000313" key="10">
    <source>
        <dbReference type="EMBL" id="GFS99059.1"/>
    </source>
</evidence>
<accession>A0A8X6N870</accession>
<keyword evidence="1" id="KW-0596">Phosphopantetheine</keyword>
<keyword evidence="11" id="KW-1185">Reference proteome</keyword>
<dbReference type="InterPro" id="IPR014043">
    <property type="entry name" value="Acyl_transferase_dom"/>
</dbReference>
<feature type="non-terminal residue" evidence="10">
    <location>
        <position position="1"/>
    </location>
</feature>
<evidence type="ECO:0000256" key="3">
    <source>
        <dbReference type="ARBA" id="ARBA00022832"/>
    </source>
</evidence>
<evidence type="ECO:0000256" key="4">
    <source>
        <dbReference type="ARBA" id="ARBA00022857"/>
    </source>
</evidence>
<dbReference type="SUPFAM" id="SSF52151">
    <property type="entry name" value="FabD/lysophospholipase-like"/>
    <property type="match status" value="1"/>
</dbReference>
<name>A0A8X6N870_NEPPI</name>
<evidence type="ECO:0000256" key="6">
    <source>
        <dbReference type="ARBA" id="ARBA00023098"/>
    </source>
</evidence>
<evidence type="ECO:0000256" key="1">
    <source>
        <dbReference type="ARBA" id="ARBA00022450"/>
    </source>
</evidence>
<keyword evidence="8" id="KW-0511">Multifunctional enzyme</keyword>
<gene>
    <name evidence="10" type="primary">Fasn</name>
    <name evidence="10" type="ORF">NPIL_354861</name>
</gene>
<dbReference type="GO" id="GO:0016491">
    <property type="term" value="F:oxidoreductase activity"/>
    <property type="evidence" value="ECO:0007669"/>
    <property type="project" value="UniProtKB-KW"/>
</dbReference>
<comment type="caution">
    <text evidence="10">The sequence shown here is derived from an EMBL/GenBank/DDBJ whole genome shotgun (WGS) entry which is preliminary data.</text>
</comment>
<sequence>TASFTKRPLWFVMDGIGCQWPGMGLELMKIDAFAESMLKSAEIMKTLGVDLFEILKEDGKNSSGARNITSTIIGICSIQMALIDVLKHLRITPDGIVGHSTGEIACAYADGCLTAEEVLKSAYYRGKAIDDANLPEGGMIAVGMEKTAFY</sequence>
<dbReference type="Proteomes" id="UP000887013">
    <property type="component" value="Unassembled WGS sequence"/>
</dbReference>
<dbReference type="PANTHER" id="PTHR43775">
    <property type="entry name" value="FATTY ACID SYNTHASE"/>
    <property type="match status" value="1"/>
</dbReference>
<dbReference type="AlphaFoldDB" id="A0A8X6N870"/>
<dbReference type="PANTHER" id="PTHR43775:SF7">
    <property type="entry name" value="FATTY ACID SYNTHASE"/>
    <property type="match status" value="1"/>
</dbReference>
<evidence type="ECO:0000259" key="9">
    <source>
        <dbReference type="SMART" id="SM00827"/>
    </source>
</evidence>
<keyword evidence="4" id="KW-0521">NADP</keyword>
<keyword evidence="6" id="KW-0443">Lipid metabolism</keyword>
<dbReference type="InterPro" id="IPR001227">
    <property type="entry name" value="Ac_transferase_dom_sf"/>
</dbReference>
<dbReference type="GO" id="GO:0006633">
    <property type="term" value="P:fatty acid biosynthetic process"/>
    <property type="evidence" value="ECO:0007669"/>
    <property type="project" value="UniProtKB-KW"/>
</dbReference>
<dbReference type="InterPro" id="IPR050091">
    <property type="entry name" value="PKS_NRPS_Biosynth_Enz"/>
</dbReference>
<protein>
    <submittedName>
        <fullName evidence="10">Fatty acid synthase</fullName>
    </submittedName>
</protein>
<dbReference type="InterPro" id="IPR016035">
    <property type="entry name" value="Acyl_Trfase/lysoPLipase"/>
</dbReference>
<evidence type="ECO:0000256" key="2">
    <source>
        <dbReference type="ARBA" id="ARBA00022516"/>
    </source>
</evidence>
<keyword evidence="3" id="KW-0276">Fatty acid metabolism</keyword>
<keyword evidence="5" id="KW-0560">Oxidoreductase</keyword>
<dbReference type="Pfam" id="PF00698">
    <property type="entry name" value="Acyl_transf_1"/>
    <property type="match status" value="1"/>
</dbReference>
<reference evidence="10" key="1">
    <citation type="submission" date="2020-08" db="EMBL/GenBank/DDBJ databases">
        <title>Multicomponent nature underlies the extraordinary mechanical properties of spider dragline silk.</title>
        <authorList>
            <person name="Kono N."/>
            <person name="Nakamura H."/>
            <person name="Mori M."/>
            <person name="Yoshida Y."/>
            <person name="Ohtoshi R."/>
            <person name="Malay A.D."/>
            <person name="Moran D.A.P."/>
            <person name="Tomita M."/>
            <person name="Numata K."/>
            <person name="Arakawa K."/>
        </authorList>
    </citation>
    <scope>NUCLEOTIDE SEQUENCE</scope>
</reference>
<dbReference type="OrthoDB" id="6505209at2759"/>
<keyword evidence="7" id="KW-0275">Fatty acid biosynthesis</keyword>
<organism evidence="10 11">
    <name type="scientific">Nephila pilipes</name>
    <name type="common">Giant wood spider</name>
    <name type="synonym">Nephila maculata</name>
    <dbReference type="NCBI Taxonomy" id="299642"/>
    <lineage>
        <taxon>Eukaryota</taxon>
        <taxon>Metazoa</taxon>
        <taxon>Ecdysozoa</taxon>
        <taxon>Arthropoda</taxon>
        <taxon>Chelicerata</taxon>
        <taxon>Arachnida</taxon>
        <taxon>Araneae</taxon>
        <taxon>Araneomorphae</taxon>
        <taxon>Entelegynae</taxon>
        <taxon>Araneoidea</taxon>
        <taxon>Nephilidae</taxon>
        <taxon>Nephila</taxon>
    </lineage>
</organism>
<dbReference type="Gene3D" id="3.40.366.10">
    <property type="entry name" value="Malonyl-Coenzyme A Acyl Carrier Protein, domain 2"/>
    <property type="match status" value="1"/>
</dbReference>
<evidence type="ECO:0000256" key="7">
    <source>
        <dbReference type="ARBA" id="ARBA00023160"/>
    </source>
</evidence>
<dbReference type="GO" id="GO:0004312">
    <property type="term" value="F:fatty acid synthase activity"/>
    <property type="evidence" value="ECO:0007669"/>
    <property type="project" value="TreeGrafter"/>
</dbReference>